<dbReference type="GO" id="GO:0032153">
    <property type="term" value="C:cell division site"/>
    <property type="evidence" value="ECO:0007669"/>
    <property type="project" value="TreeGrafter"/>
</dbReference>
<keyword evidence="10" id="KW-0175">Coiled coil</keyword>
<dbReference type="OrthoDB" id="1826286at2"/>
<evidence type="ECO:0000256" key="4">
    <source>
        <dbReference type="ARBA" id="ARBA00022618"/>
    </source>
</evidence>
<evidence type="ECO:0000256" key="1">
    <source>
        <dbReference type="ARBA" id="ARBA00004496"/>
    </source>
</evidence>
<dbReference type="InterPro" id="IPR053712">
    <property type="entry name" value="Bac_CellDiv_Activator"/>
</dbReference>
<dbReference type="GO" id="GO:0043093">
    <property type="term" value="P:FtsZ-dependent cytokinesis"/>
    <property type="evidence" value="ECO:0007669"/>
    <property type="project" value="TreeGrafter"/>
</dbReference>
<comment type="subunit">
    <text evidence="8">Homodimer. Interacts with FtsZ.</text>
</comment>
<protein>
    <recommendedName>
        <fullName evidence="2">Cell division protein ZapA</fullName>
    </recommendedName>
    <alternativeName>
        <fullName evidence="9">Z ring-associated protein ZapA</fullName>
    </alternativeName>
</protein>
<dbReference type="RefSeq" id="WP_097019263.1">
    <property type="nucleotide sequence ID" value="NZ_OBDZ01000034.1"/>
</dbReference>
<comment type="subcellular location">
    <subcellularLocation>
        <location evidence="1">Cytoplasm</location>
    </subcellularLocation>
</comment>
<dbReference type="SUPFAM" id="SSF102829">
    <property type="entry name" value="Cell division protein ZapA-like"/>
    <property type="match status" value="1"/>
</dbReference>
<evidence type="ECO:0000313" key="12">
    <source>
        <dbReference type="Proteomes" id="UP000219573"/>
    </source>
</evidence>
<evidence type="ECO:0000313" key="11">
    <source>
        <dbReference type="EMBL" id="SNY44211.1"/>
    </source>
</evidence>
<organism evidence="11 12">
    <name type="scientific">Orenia metallireducens</name>
    <dbReference type="NCBI Taxonomy" id="1413210"/>
    <lineage>
        <taxon>Bacteria</taxon>
        <taxon>Bacillati</taxon>
        <taxon>Bacillota</taxon>
        <taxon>Clostridia</taxon>
        <taxon>Halanaerobiales</taxon>
        <taxon>Halobacteroidaceae</taxon>
        <taxon>Orenia</taxon>
    </lineage>
</organism>
<dbReference type="GO" id="GO:0000917">
    <property type="term" value="P:division septum assembly"/>
    <property type="evidence" value="ECO:0007669"/>
    <property type="project" value="UniProtKB-KW"/>
</dbReference>
<evidence type="ECO:0000256" key="6">
    <source>
        <dbReference type="ARBA" id="ARBA00023306"/>
    </source>
</evidence>
<dbReference type="GO" id="GO:0005829">
    <property type="term" value="C:cytosol"/>
    <property type="evidence" value="ECO:0007669"/>
    <property type="project" value="TreeGrafter"/>
</dbReference>
<dbReference type="PANTHER" id="PTHR34981">
    <property type="entry name" value="CELL DIVISION PROTEIN ZAPA"/>
    <property type="match status" value="1"/>
</dbReference>
<dbReference type="InterPro" id="IPR036192">
    <property type="entry name" value="Cell_div_ZapA-like_sf"/>
</dbReference>
<dbReference type="EMBL" id="OBDZ01000034">
    <property type="protein sequence ID" value="SNY44211.1"/>
    <property type="molecule type" value="Genomic_DNA"/>
</dbReference>
<evidence type="ECO:0000256" key="5">
    <source>
        <dbReference type="ARBA" id="ARBA00023210"/>
    </source>
</evidence>
<dbReference type="Pfam" id="PF05164">
    <property type="entry name" value="ZapA"/>
    <property type="match status" value="1"/>
</dbReference>
<dbReference type="GO" id="GO:0000921">
    <property type="term" value="P:septin ring assembly"/>
    <property type="evidence" value="ECO:0007669"/>
    <property type="project" value="TreeGrafter"/>
</dbReference>
<evidence type="ECO:0000256" key="8">
    <source>
        <dbReference type="ARBA" id="ARBA00026068"/>
    </source>
</evidence>
<dbReference type="PANTHER" id="PTHR34981:SF1">
    <property type="entry name" value="CELL DIVISION PROTEIN ZAPA"/>
    <property type="match status" value="1"/>
</dbReference>
<dbReference type="Proteomes" id="UP000219573">
    <property type="component" value="Unassembled WGS sequence"/>
</dbReference>
<dbReference type="GO" id="GO:0030428">
    <property type="term" value="C:cell septum"/>
    <property type="evidence" value="ECO:0007669"/>
    <property type="project" value="TreeGrafter"/>
</dbReference>
<proteinExistence type="predicted"/>
<reference evidence="12" key="1">
    <citation type="submission" date="2017-09" db="EMBL/GenBank/DDBJ databases">
        <authorList>
            <person name="Varghese N."/>
            <person name="Submissions S."/>
        </authorList>
    </citation>
    <scope>NUCLEOTIDE SEQUENCE [LARGE SCALE GENOMIC DNA]</scope>
    <source>
        <strain evidence="12">MSL47</strain>
    </source>
</reference>
<evidence type="ECO:0000256" key="2">
    <source>
        <dbReference type="ARBA" id="ARBA00015195"/>
    </source>
</evidence>
<dbReference type="Gene3D" id="6.10.250.790">
    <property type="match status" value="1"/>
</dbReference>
<accession>A0A285IB71</accession>
<evidence type="ECO:0000256" key="9">
    <source>
        <dbReference type="ARBA" id="ARBA00033158"/>
    </source>
</evidence>
<dbReference type="STRING" id="1413210.U472_04800"/>
<gene>
    <name evidence="11" type="ORF">SAMN06265827_1344</name>
</gene>
<dbReference type="AlphaFoldDB" id="A0A285IB71"/>
<feature type="coiled-coil region" evidence="10">
    <location>
        <begin position="84"/>
        <end position="118"/>
    </location>
</feature>
<evidence type="ECO:0000256" key="7">
    <source>
        <dbReference type="ARBA" id="ARBA00024910"/>
    </source>
</evidence>
<dbReference type="InterPro" id="IPR007838">
    <property type="entry name" value="Cell_div_ZapA-like"/>
</dbReference>
<name>A0A285IB71_9FIRM</name>
<keyword evidence="4 11" id="KW-0132">Cell division</keyword>
<evidence type="ECO:0000256" key="3">
    <source>
        <dbReference type="ARBA" id="ARBA00022490"/>
    </source>
</evidence>
<evidence type="ECO:0000256" key="10">
    <source>
        <dbReference type="SAM" id="Coils"/>
    </source>
</evidence>
<keyword evidence="5" id="KW-0717">Septation</keyword>
<comment type="function">
    <text evidence="7">Activator of cell division through the inhibition of FtsZ GTPase activity, therefore promoting FtsZ assembly into bundles of protofilaments necessary for the formation of the division Z ring. It is recruited early at mid-cell but it is not essential for cell division.</text>
</comment>
<keyword evidence="3" id="KW-0963">Cytoplasm</keyword>
<keyword evidence="12" id="KW-1185">Reference proteome</keyword>
<sequence length="125" mass="14455">MSIENSSNKSEVKVEILGKEYKIKGNESPEYIKNIASFVNEHMKEIQEYAPSLSTNRIIILGVLNLADKLYKVQEMNGKLKEDNNKLESSFKKILSENNKLKEQNRTLKEEYEEFLDLIEKGELG</sequence>
<keyword evidence="6" id="KW-0131">Cell cycle</keyword>